<keyword evidence="2" id="KW-0812">Transmembrane</keyword>
<feature type="region of interest" description="Disordered" evidence="1">
    <location>
        <begin position="383"/>
        <end position="410"/>
    </location>
</feature>
<feature type="transmembrane region" description="Helical" evidence="2">
    <location>
        <begin position="61"/>
        <end position="80"/>
    </location>
</feature>
<keyword evidence="4" id="KW-1185">Reference proteome</keyword>
<feature type="compositionally biased region" description="Basic and acidic residues" evidence="1">
    <location>
        <begin position="1"/>
        <end position="12"/>
    </location>
</feature>
<proteinExistence type="predicted"/>
<protein>
    <recommendedName>
        <fullName evidence="5">DUF2207 domain-containing protein</fullName>
    </recommendedName>
</protein>
<comment type="caution">
    <text evidence="3">The sequence shown here is derived from an EMBL/GenBank/DDBJ whole genome shotgun (WGS) entry which is preliminary data.</text>
</comment>
<feature type="transmembrane region" description="Helical" evidence="2">
    <location>
        <begin position="262"/>
        <end position="285"/>
    </location>
</feature>
<accession>A0ABW8VLA0</accession>
<evidence type="ECO:0000313" key="3">
    <source>
        <dbReference type="EMBL" id="MFL7906093.1"/>
    </source>
</evidence>
<dbReference type="EMBL" id="JBJLSN010000136">
    <property type="protein sequence ID" value="MFL7906093.1"/>
    <property type="molecule type" value="Genomic_DNA"/>
</dbReference>
<dbReference type="Proteomes" id="UP001628281">
    <property type="component" value="Unassembled WGS sequence"/>
</dbReference>
<dbReference type="RefSeq" id="WP_407826111.1">
    <property type="nucleotide sequence ID" value="NZ_JBJLSN010000136.1"/>
</dbReference>
<name>A0ABW8VLA0_9PROT</name>
<keyword evidence="2" id="KW-1133">Transmembrane helix</keyword>
<evidence type="ECO:0008006" key="5">
    <source>
        <dbReference type="Google" id="ProtNLM"/>
    </source>
</evidence>
<feature type="transmembrane region" description="Helical" evidence="2">
    <location>
        <begin position="92"/>
        <end position="110"/>
    </location>
</feature>
<reference evidence="3 4" key="1">
    <citation type="submission" date="2024-11" db="EMBL/GenBank/DDBJ databases">
        <title>Draft genome sequences of two bacteria associated to sugarcane roots in Colombia.</title>
        <authorList>
            <person name="Pardo-Diaz S."/>
            <person name="Masmela-Mendoza J."/>
            <person name="Delgadillo-Duran P."/>
            <person name="Bautista E.J."/>
            <person name="Rojas-Tapias D.F."/>
        </authorList>
    </citation>
    <scope>NUCLEOTIDE SEQUENCE [LARGE SCALE GENOMIC DNA]</scope>
    <source>
        <strain evidence="3 4">Ap18</strain>
    </source>
</reference>
<gene>
    <name evidence="3" type="ORF">ACJ41P_33615</name>
</gene>
<feature type="transmembrane region" description="Helical" evidence="2">
    <location>
        <begin position="228"/>
        <end position="250"/>
    </location>
</feature>
<keyword evidence="2" id="KW-0472">Membrane</keyword>
<feature type="region of interest" description="Disordered" evidence="1">
    <location>
        <begin position="1"/>
        <end position="29"/>
    </location>
</feature>
<evidence type="ECO:0000256" key="1">
    <source>
        <dbReference type="SAM" id="MobiDB-lite"/>
    </source>
</evidence>
<evidence type="ECO:0000313" key="4">
    <source>
        <dbReference type="Proteomes" id="UP001628281"/>
    </source>
</evidence>
<evidence type="ECO:0000256" key="2">
    <source>
        <dbReference type="SAM" id="Phobius"/>
    </source>
</evidence>
<sequence length="410" mass="45511">MSDSKDPAKNESNEGSGVNMDGSDDSWEPAEIVSSSKKRRIFLSSGSFNDVEDVREETVSFIIKLLIPIGAALISIGVLAELLTQNYSMTPTLVITIGGACLTFPGLYALPRMIALRTSSQSQGGVIVREVSQTAPVNKNDSGKADASLNAGAVEVETRKEDELIYAPEFARNIFRYTKAGLIDDASKQKIIGKWLDSHVESMFVRDVAQKSIVRLTREIENLGDRTNVALTIGIFSTIAAGVSLFWFILQVLGKPFTDPVVWAMDFIPRIMVVLFIEVFAYFFLRIYRNGIYEIKYFQNEISNIEGKLLALEGAILSKDKSSIRDACQVLLKTERNFLLKKGDFTIEMAKGEIDQKGDLVPIELLERISKAVLPYRDVMRSRPKNNTADASGGNAPVPRPIFRRNEKPK</sequence>
<organism evidence="3 4">
    <name type="scientific">Azospirillum argentinense</name>
    <dbReference type="NCBI Taxonomy" id="2970906"/>
    <lineage>
        <taxon>Bacteria</taxon>
        <taxon>Pseudomonadati</taxon>
        <taxon>Pseudomonadota</taxon>
        <taxon>Alphaproteobacteria</taxon>
        <taxon>Rhodospirillales</taxon>
        <taxon>Azospirillaceae</taxon>
        <taxon>Azospirillum</taxon>
    </lineage>
</organism>